<name>A0A6J6E4Q5_9ZZZZ</name>
<dbReference type="PANTHER" id="PTHR33202:SF7">
    <property type="entry name" value="FERRIC UPTAKE REGULATION PROTEIN"/>
    <property type="match status" value="1"/>
</dbReference>
<dbReference type="Gene3D" id="3.30.1490.190">
    <property type="match status" value="1"/>
</dbReference>
<evidence type="ECO:0000256" key="1">
    <source>
        <dbReference type="ARBA" id="ARBA00007957"/>
    </source>
</evidence>
<evidence type="ECO:0000313" key="7">
    <source>
        <dbReference type="EMBL" id="CAB4569243.1"/>
    </source>
</evidence>
<dbReference type="Gene3D" id="1.10.10.10">
    <property type="entry name" value="Winged helix-like DNA-binding domain superfamily/Winged helix DNA-binding domain"/>
    <property type="match status" value="1"/>
</dbReference>
<reference evidence="7" key="1">
    <citation type="submission" date="2020-05" db="EMBL/GenBank/DDBJ databases">
        <authorList>
            <person name="Chiriac C."/>
            <person name="Salcher M."/>
            <person name="Ghai R."/>
            <person name="Kavagutti S V."/>
        </authorList>
    </citation>
    <scope>NUCLEOTIDE SEQUENCE</scope>
</reference>
<keyword evidence="6" id="KW-0804">Transcription</keyword>
<dbReference type="SUPFAM" id="SSF46785">
    <property type="entry name" value="Winged helix' DNA-binding domain"/>
    <property type="match status" value="1"/>
</dbReference>
<dbReference type="CDD" id="cd07153">
    <property type="entry name" value="Fur_like"/>
    <property type="match status" value="1"/>
</dbReference>
<keyword evidence="5" id="KW-0238">DNA-binding</keyword>
<dbReference type="EMBL" id="CAEZTU010000002">
    <property type="protein sequence ID" value="CAB4569243.1"/>
    <property type="molecule type" value="Genomic_DNA"/>
</dbReference>
<dbReference type="GO" id="GO:0008270">
    <property type="term" value="F:zinc ion binding"/>
    <property type="evidence" value="ECO:0007669"/>
    <property type="project" value="TreeGrafter"/>
</dbReference>
<gene>
    <name evidence="7" type="ORF">UFOPK1740_00083</name>
</gene>
<evidence type="ECO:0000256" key="6">
    <source>
        <dbReference type="ARBA" id="ARBA00023163"/>
    </source>
</evidence>
<dbReference type="Pfam" id="PF01475">
    <property type="entry name" value="FUR"/>
    <property type="match status" value="1"/>
</dbReference>
<dbReference type="InterPro" id="IPR002481">
    <property type="entry name" value="FUR"/>
</dbReference>
<dbReference type="PANTHER" id="PTHR33202">
    <property type="entry name" value="ZINC UPTAKE REGULATION PROTEIN"/>
    <property type="match status" value="1"/>
</dbReference>
<proteinExistence type="inferred from homology"/>
<keyword evidence="2" id="KW-0678">Repressor</keyword>
<evidence type="ECO:0000256" key="2">
    <source>
        <dbReference type="ARBA" id="ARBA00022491"/>
    </source>
</evidence>
<dbReference type="GO" id="GO:0045892">
    <property type="term" value="P:negative regulation of DNA-templated transcription"/>
    <property type="evidence" value="ECO:0007669"/>
    <property type="project" value="TreeGrafter"/>
</dbReference>
<organism evidence="7">
    <name type="scientific">freshwater metagenome</name>
    <dbReference type="NCBI Taxonomy" id="449393"/>
    <lineage>
        <taxon>unclassified sequences</taxon>
        <taxon>metagenomes</taxon>
        <taxon>ecological metagenomes</taxon>
    </lineage>
</organism>
<dbReference type="InterPro" id="IPR043135">
    <property type="entry name" value="Fur_C"/>
</dbReference>
<sequence>MNDYLEAWDRRLRTAGFRITPQRQLVLEAVTNLRHATPEEILTEVQETASGVNLSTVYRTLEVLEQVGLVTHAHIGHGAPTYHVVDDTPHIHLVCSRCRKVESIDGDTFVKYANNLESENGFVVNISHVALHGLCKKCANEGNVVTDHDH</sequence>
<dbReference type="GO" id="GO:0003700">
    <property type="term" value="F:DNA-binding transcription factor activity"/>
    <property type="evidence" value="ECO:0007669"/>
    <property type="project" value="InterPro"/>
</dbReference>
<accession>A0A6J6E4Q5</accession>
<evidence type="ECO:0000256" key="3">
    <source>
        <dbReference type="ARBA" id="ARBA00022833"/>
    </source>
</evidence>
<dbReference type="GO" id="GO:1900376">
    <property type="term" value="P:regulation of secondary metabolite biosynthetic process"/>
    <property type="evidence" value="ECO:0007669"/>
    <property type="project" value="TreeGrafter"/>
</dbReference>
<keyword evidence="4" id="KW-0805">Transcription regulation</keyword>
<keyword evidence="3" id="KW-0862">Zinc</keyword>
<dbReference type="GO" id="GO:0000976">
    <property type="term" value="F:transcription cis-regulatory region binding"/>
    <property type="evidence" value="ECO:0007669"/>
    <property type="project" value="TreeGrafter"/>
</dbReference>
<comment type="similarity">
    <text evidence="1">Belongs to the Fur family.</text>
</comment>
<dbReference type="InterPro" id="IPR036390">
    <property type="entry name" value="WH_DNA-bd_sf"/>
</dbReference>
<evidence type="ECO:0000256" key="5">
    <source>
        <dbReference type="ARBA" id="ARBA00023125"/>
    </source>
</evidence>
<evidence type="ECO:0000256" key="4">
    <source>
        <dbReference type="ARBA" id="ARBA00023015"/>
    </source>
</evidence>
<dbReference type="InterPro" id="IPR036388">
    <property type="entry name" value="WH-like_DNA-bd_sf"/>
</dbReference>
<dbReference type="AlphaFoldDB" id="A0A6J6E4Q5"/>
<protein>
    <submittedName>
        <fullName evidence="7">Unannotated protein</fullName>
    </submittedName>
</protein>